<evidence type="ECO:0000256" key="13">
    <source>
        <dbReference type="ARBA" id="ARBA00049204"/>
    </source>
</evidence>
<dbReference type="InterPro" id="IPR019831">
    <property type="entry name" value="Mn/Fe_SOD_N"/>
</dbReference>
<dbReference type="InterPro" id="IPR000560">
    <property type="entry name" value="His_Pase_clade-2"/>
</dbReference>
<evidence type="ECO:0000256" key="7">
    <source>
        <dbReference type="ARBA" id="ARBA00014518"/>
    </source>
</evidence>
<evidence type="ECO:0000259" key="14">
    <source>
        <dbReference type="Pfam" id="PF00081"/>
    </source>
</evidence>
<dbReference type="CDD" id="cd07061">
    <property type="entry name" value="HP_HAP_like"/>
    <property type="match status" value="1"/>
</dbReference>
<dbReference type="PANTHER" id="PTHR11404">
    <property type="entry name" value="SUPEROXIDE DISMUTASE 2"/>
    <property type="match status" value="1"/>
</dbReference>
<dbReference type="InterPro" id="IPR029033">
    <property type="entry name" value="His_PPase_superfam"/>
</dbReference>
<keyword evidence="11" id="KW-0496">Mitochondrion</keyword>
<dbReference type="PROSITE" id="PS00088">
    <property type="entry name" value="SOD_MN"/>
    <property type="match status" value="1"/>
</dbReference>
<evidence type="ECO:0000313" key="17">
    <source>
        <dbReference type="Proteomes" id="UP000566819"/>
    </source>
</evidence>
<evidence type="ECO:0000256" key="11">
    <source>
        <dbReference type="ARBA" id="ARBA00023128"/>
    </source>
</evidence>
<comment type="cofactor">
    <cofactor evidence="1">
        <name>Mn(2+)</name>
        <dbReference type="ChEBI" id="CHEBI:29035"/>
    </cofactor>
</comment>
<dbReference type="InterPro" id="IPR001189">
    <property type="entry name" value="Mn/Fe_SOD"/>
</dbReference>
<keyword evidence="9" id="KW-0809">Transit peptide</keyword>
<dbReference type="SUPFAM" id="SSF46609">
    <property type="entry name" value="Fe,Mn superoxide dismutase (SOD), N-terminal domain"/>
    <property type="match status" value="1"/>
</dbReference>
<comment type="similarity">
    <text evidence="4">Belongs to the iron/manganese superoxide dismutase family.</text>
</comment>
<dbReference type="GO" id="GO:0004784">
    <property type="term" value="F:superoxide dismutase activity"/>
    <property type="evidence" value="ECO:0007669"/>
    <property type="project" value="UniProtKB-EC"/>
</dbReference>
<dbReference type="Proteomes" id="UP000566819">
    <property type="component" value="Unassembled WGS sequence"/>
</dbReference>
<evidence type="ECO:0000256" key="10">
    <source>
        <dbReference type="ARBA" id="ARBA00023002"/>
    </source>
</evidence>
<dbReference type="Gene3D" id="3.40.50.1240">
    <property type="entry name" value="Phosphoglycerate mutase-like"/>
    <property type="match status" value="1"/>
</dbReference>
<dbReference type="GO" id="GO:0030145">
    <property type="term" value="F:manganese ion binding"/>
    <property type="evidence" value="ECO:0007669"/>
    <property type="project" value="TreeGrafter"/>
</dbReference>
<organism evidence="16 17">
    <name type="scientific">Cudoniella acicularis</name>
    <dbReference type="NCBI Taxonomy" id="354080"/>
    <lineage>
        <taxon>Eukaryota</taxon>
        <taxon>Fungi</taxon>
        <taxon>Dikarya</taxon>
        <taxon>Ascomycota</taxon>
        <taxon>Pezizomycotina</taxon>
        <taxon>Leotiomycetes</taxon>
        <taxon>Helotiales</taxon>
        <taxon>Tricladiaceae</taxon>
        <taxon>Cudoniella</taxon>
    </lineage>
</organism>
<keyword evidence="17" id="KW-1185">Reference proteome</keyword>
<evidence type="ECO:0000256" key="5">
    <source>
        <dbReference type="ARBA" id="ARBA00011881"/>
    </source>
</evidence>
<dbReference type="InterPro" id="IPR019833">
    <property type="entry name" value="Mn/Fe_SOD_BS"/>
</dbReference>
<dbReference type="OrthoDB" id="239262at2759"/>
<gene>
    <name evidence="16" type="ORF">G7Y89_g11012</name>
</gene>
<accession>A0A8H4RCR0</accession>
<dbReference type="Gene3D" id="3.55.40.20">
    <property type="entry name" value="Iron/manganese superoxide dismutase, C-terminal domain"/>
    <property type="match status" value="1"/>
</dbReference>
<dbReference type="SUPFAM" id="SSF53254">
    <property type="entry name" value="Phosphoglycerate mutase-like"/>
    <property type="match status" value="1"/>
</dbReference>
<evidence type="ECO:0000313" key="16">
    <source>
        <dbReference type="EMBL" id="KAF4627143.1"/>
    </source>
</evidence>
<feature type="domain" description="Manganese/iron superoxide dismutase C-terminal" evidence="15">
    <location>
        <begin position="100"/>
        <end position="198"/>
    </location>
</feature>
<comment type="catalytic activity">
    <reaction evidence="13">
        <text>2 superoxide + 2 H(+) = H2O2 + O2</text>
        <dbReference type="Rhea" id="RHEA:20696"/>
        <dbReference type="ChEBI" id="CHEBI:15378"/>
        <dbReference type="ChEBI" id="CHEBI:15379"/>
        <dbReference type="ChEBI" id="CHEBI:16240"/>
        <dbReference type="ChEBI" id="CHEBI:18421"/>
        <dbReference type="EC" id="1.15.1.1"/>
    </reaction>
</comment>
<comment type="subunit">
    <text evidence="5">Homotetramer.</text>
</comment>
<dbReference type="EC" id="1.15.1.1" evidence="6"/>
<evidence type="ECO:0000256" key="4">
    <source>
        <dbReference type="ARBA" id="ARBA00008714"/>
    </source>
</evidence>
<dbReference type="Pfam" id="PF00328">
    <property type="entry name" value="His_Phos_2"/>
    <property type="match status" value="1"/>
</dbReference>
<keyword evidence="12" id="KW-0464">Manganese</keyword>
<dbReference type="PANTHER" id="PTHR11404:SF29">
    <property type="entry name" value="SUPEROXIDE DISMUTASE"/>
    <property type="match status" value="1"/>
</dbReference>
<dbReference type="InterPro" id="IPR019832">
    <property type="entry name" value="Mn/Fe_SOD_C"/>
</dbReference>
<dbReference type="AlphaFoldDB" id="A0A8H4RCR0"/>
<keyword evidence="10" id="KW-0560">Oxidoreductase</keyword>
<dbReference type="SUPFAM" id="SSF54719">
    <property type="entry name" value="Fe,Mn superoxide dismutase (SOD), C-terminal domain"/>
    <property type="match status" value="1"/>
</dbReference>
<evidence type="ECO:0000256" key="6">
    <source>
        <dbReference type="ARBA" id="ARBA00012682"/>
    </source>
</evidence>
<dbReference type="Gene3D" id="1.10.287.990">
    <property type="entry name" value="Fe,Mn superoxide dismutase (SOD) domain"/>
    <property type="match status" value="1"/>
</dbReference>
<dbReference type="FunFam" id="1.10.287.990:FF:000001">
    <property type="entry name" value="Superoxide dismutase"/>
    <property type="match status" value="1"/>
</dbReference>
<evidence type="ECO:0000256" key="9">
    <source>
        <dbReference type="ARBA" id="ARBA00022946"/>
    </source>
</evidence>
<dbReference type="PRINTS" id="PR01703">
    <property type="entry name" value="MNSODISMTASE"/>
</dbReference>
<dbReference type="InterPro" id="IPR036314">
    <property type="entry name" value="SOD_C_sf"/>
</dbReference>
<evidence type="ECO:0000256" key="2">
    <source>
        <dbReference type="ARBA" id="ARBA00002170"/>
    </source>
</evidence>
<proteinExistence type="inferred from homology"/>
<evidence type="ECO:0000256" key="1">
    <source>
        <dbReference type="ARBA" id="ARBA00001936"/>
    </source>
</evidence>
<dbReference type="Pfam" id="PF02777">
    <property type="entry name" value="Sod_Fe_C"/>
    <property type="match status" value="1"/>
</dbReference>
<comment type="function">
    <text evidence="2">Destroys superoxide anion radicals which are normally produced within the cells and which are toxic to biological systems.</text>
</comment>
<dbReference type="EMBL" id="JAAMPI010001021">
    <property type="protein sequence ID" value="KAF4627143.1"/>
    <property type="molecule type" value="Genomic_DNA"/>
</dbReference>
<dbReference type="InterPro" id="IPR050265">
    <property type="entry name" value="Fe/Mn_Superoxide_Dismutase"/>
</dbReference>
<protein>
    <recommendedName>
        <fullName evidence="7">Superoxide dismutase [Mn], mitochondrial</fullName>
        <ecNumber evidence="6">1.15.1.1</ecNumber>
    </recommendedName>
</protein>
<comment type="subcellular location">
    <subcellularLocation>
        <location evidence="3">Mitochondrion matrix</location>
    </subcellularLocation>
</comment>
<comment type="caution">
    <text evidence="16">The sequence shown here is derived from an EMBL/GenBank/DDBJ whole genome shotgun (WGS) entry which is preliminary data.</text>
</comment>
<dbReference type="FunFam" id="3.55.40.20:FF:000004">
    <property type="entry name" value="Superoxide dismutase [Fe]"/>
    <property type="match status" value="1"/>
</dbReference>
<reference evidence="16 17" key="1">
    <citation type="submission" date="2020-03" db="EMBL/GenBank/DDBJ databases">
        <title>Draft Genome Sequence of Cudoniella acicularis.</title>
        <authorList>
            <person name="Buettner E."/>
            <person name="Kellner H."/>
        </authorList>
    </citation>
    <scope>NUCLEOTIDE SEQUENCE [LARGE SCALE GENOMIC DNA]</scope>
    <source>
        <strain evidence="16 17">DSM 108380</strain>
    </source>
</reference>
<keyword evidence="8" id="KW-0479">Metal-binding</keyword>
<dbReference type="InterPro" id="IPR036324">
    <property type="entry name" value="Mn/Fe_SOD_N_sf"/>
</dbReference>
<evidence type="ECO:0000256" key="12">
    <source>
        <dbReference type="ARBA" id="ARBA00023211"/>
    </source>
</evidence>
<feature type="domain" description="Manganese/iron superoxide dismutase N-terminal" evidence="14">
    <location>
        <begin position="5"/>
        <end position="85"/>
    </location>
</feature>
<evidence type="ECO:0000259" key="15">
    <source>
        <dbReference type="Pfam" id="PF02777"/>
    </source>
</evidence>
<name>A0A8H4RCR0_9HELO</name>
<sequence length="535" mass="58705">MASAKYTLPALPYAHDALEPHISDQIMTLHHTKHHQAYVNNLNAALSSQATVSSTNNIVGQLHLQNAINFNAGGHINHTLFWENLIPASSPSAQVTTAPKLMAALTSRWGSLEKFQEKFNTVLLGLKGSGWGWLVQDTESGILDIITSKDQDIVPAGKKPLLGIDMWEHAYYLQYLNDKASYAKGIWKVVNWAKVEERFEGSFEATFGNLAGLRGNLGGFSYLFFAVPNENEIPLGPGMVEDHQHAALVESQCNERFERDLKAQADKYNRVKHLAGVTPPFDPLDPLLDPAPPQGCNVARAAYLIRHAAIFANDFDYESYIEPFVQKLSNTAVDWSKVPVLSFLATWQNPITDAEQEMLTRSGKLEATKLGVDVAQRYQGLRTPKNIWTSTAERTVKSAKSFSTGIAGVASDIDIVQISEGEKEGANSLTPYEGCPAYSSSAGSKQATELLNIYTKPVTARFNTAAPAFNFTATDIYAMSLLCGYETVIRGSFSFCSLSVLSPNEWLAFEYTNDLIYHYNTGYGSPVSRAIGSPG</sequence>
<dbReference type="Pfam" id="PF00081">
    <property type="entry name" value="Sod_Fe_N"/>
    <property type="match status" value="1"/>
</dbReference>
<evidence type="ECO:0000256" key="8">
    <source>
        <dbReference type="ARBA" id="ARBA00022723"/>
    </source>
</evidence>
<evidence type="ECO:0000256" key="3">
    <source>
        <dbReference type="ARBA" id="ARBA00004305"/>
    </source>
</evidence>
<dbReference type="GO" id="GO:0005759">
    <property type="term" value="C:mitochondrial matrix"/>
    <property type="evidence" value="ECO:0007669"/>
    <property type="project" value="UniProtKB-SubCell"/>
</dbReference>